<protein>
    <submittedName>
        <fullName evidence="1">Uncharacterized protein</fullName>
    </submittedName>
</protein>
<sequence length="37" mass="4173">MDKDFKVISRVTRGYEVVVADVAESSDEISLSSRLNR</sequence>
<name>U5MMN1_CLOSA</name>
<dbReference type="EMBL" id="CP006721">
    <property type="protein sequence ID" value="AGX41850.1"/>
    <property type="molecule type" value="Genomic_DNA"/>
</dbReference>
<accession>U5MMN1</accession>
<dbReference type="AlphaFoldDB" id="U5MMN1"/>
<organism evidence="1 2">
    <name type="scientific">Clostridium saccharobutylicum DSM 13864</name>
    <dbReference type="NCBI Taxonomy" id="1345695"/>
    <lineage>
        <taxon>Bacteria</taxon>
        <taxon>Bacillati</taxon>
        <taxon>Bacillota</taxon>
        <taxon>Clostridia</taxon>
        <taxon>Eubacteriales</taxon>
        <taxon>Clostridiaceae</taxon>
        <taxon>Clostridium</taxon>
    </lineage>
</organism>
<dbReference type="Proteomes" id="UP000017118">
    <property type="component" value="Chromosome"/>
</dbReference>
<evidence type="ECO:0000313" key="1">
    <source>
        <dbReference type="EMBL" id="AGX41850.1"/>
    </source>
</evidence>
<reference evidence="1 2" key="1">
    <citation type="journal article" date="2013" name="Genome Announc.">
        <title>Complete Genome Sequence of the Solvent Producer Clostridium saccharobutylicum NCP262 (DSM 13864).</title>
        <authorList>
            <person name="Poehlein A."/>
            <person name="Hartwich K."/>
            <person name="Krabben P."/>
            <person name="Ehrenreich A."/>
            <person name="Liebl W."/>
            <person name="Durre P."/>
            <person name="Gottschalk G."/>
            <person name="Daniel R."/>
        </authorList>
    </citation>
    <scope>NUCLEOTIDE SEQUENCE [LARGE SCALE GENOMIC DNA]</scope>
    <source>
        <strain evidence="1">DSM 13864</strain>
    </source>
</reference>
<gene>
    <name evidence="1" type="ORF">CLSA_c08370</name>
</gene>
<proteinExistence type="predicted"/>
<dbReference type="PATRIC" id="fig|1345695.3.peg.777"/>
<evidence type="ECO:0000313" key="2">
    <source>
        <dbReference type="Proteomes" id="UP000017118"/>
    </source>
</evidence>
<dbReference type="KEGG" id="csb:CLSA_c08370"/>
<dbReference type="HOGENOM" id="CLU_3342329_0_0_9"/>
<keyword evidence="2" id="KW-1185">Reference proteome</keyword>